<feature type="active site" description="Proton donor" evidence="5">
    <location>
        <position position="255"/>
    </location>
</feature>
<feature type="domain" description="D-isomer specific 2-hydroxyacid dehydrogenase NAD-binding" evidence="6">
    <location>
        <begin position="109"/>
        <end position="257"/>
    </location>
</feature>
<dbReference type="UniPathway" id="UPA00244">
    <property type="reaction ID" value="UER00310"/>
</dbReference>
<feature type="active site" evidence="5">
    <location>
        <position position="238"/>
    </location>
</feature>
<comment type="similarity">
    <text evidence="5">Belongs to the D-isomer specific 2-hydroxyacid dehydrogenase family. PdxB subfamily.</text>
</comment>
<dbReference type="GO" id="GO:0036001">
    <property type="term" value="P:'de novo' pyridoxal 5'-phosphate biosynthetic process"/>
    <property type="evidence" value="ECO:0007669"/>
    <property type="project" value="TreeGrafter"/>
</dbReference>
<feature type="active site" evidence="5">
    <location>
        <position position="209"/>
    </location>
</feature>
<name>A0A3G8LVL9_9GAMM</name>
<dbReference type="Pfam" id="PF11890">
    <property type="entry name" value="DUF3410"/>
    <property type="match status" value="1"/>
</dbReference>
<dbReference type="PANTHER" id="PTHR42938">
    <property type="entry name" value="FORMATE DEHYDROGENASE 1"/>
    <property type="match status" value="1"/>
</dbReference>
<dbReference type="Gene3D" id="3.40.50.720">
    <property type="entry name" value="NAD(P)-binding Rossmann-like Domain"/>
    <property type="match status" value="2"/>
</dbReference>
<evidence type="ECO:0000256" key="1">
    <source>
        <dbReference type="ARBA" id="ARBA00022490"/>
    </source>
</evidence>
<evidence type="ECO:0000259" key="6">
    <source>
        <dbReference type="Pfam" id="PF02826"/>
    </source>
</evidence>
<evidence type="ECO:0000256" key="3">
    <source>
        <dbReference type="ARBA" id="ARBA00023027"/>
    </source>
</evidence>
<dbReference type="AlphaFoldDB" id="A0A3G8LVL9"/>
<gene>
    <name evidence="5" type="primary">pdxB</name>
    <name evidence="8" type="ORF">EGC82_14350</name>
</gene>
<feature type="binding site" evidence="5">
    <location>
        <position position="233"/>
    </location>
    <ligand>
        <name>NAD(+)</name>
        <dbReference type="ChEBI" id="CHEBI:57540"/>
    </ligand>
</feature>
<dbReference type="SUPFAM" id="SSF52283">
    <property type="entry name" value="Formate/glycerate dehydrogenase catalytic domain-like"/>
    <property type="match status" value="1"/>
</dbReference>
<dbReference type="InterPro" id="IPR006140">
    <property type="entry name" value="D-isomer_DH_NAD-bd"/>
</dbReference>
<dbReference type="Proteomes" id="UP000278035">
    <property type="component" value="Chromosome"/>
</dbReference>
<keyword evidence="9" id="KW-1185">Reference proteome</keyword>
<dbReference type="EC" id="1.1.1.290" evidence="5"/>
<dbReference type="InterPro" id="IPR029753">
    <property type="entry name" value="D-isomer_DH_CS"/>
</dbReference>
<dbReference type="GO" id="GO:0033711">
    <property type="term" value="F:4-phosphoerythronate dehydrogenase activity"/>
    <property type="evidence" value="ECO:0007669"/>
    <property type="project" value="UniProtKB-EC"/>
</dbReference>
<comment type="subunit">
    <text evidence="5">Homodimer.</text>
</comment>
<dbReference type="OrthoDB" id="9770208at2"/>
<dbReference type="PANTHER" id="PTHR42938:SF9">
    <property type="entry name" value="FORMATE DEHYDROGENASE 1"/>
    <property type="match status" value="1"/>
</dbReference>
<dbReference type="SUPFAM" id="SSF51735">
    <property type="entry name" value="NAD(P)-binding Rossmann-fold domains"/>
    <property type="match status" value="1"/>
</dbReference>
<dbReference type="Pfam" id="PF02826">
    <property type="entry name" value="2-Hacid_dh_C"/>
    <property type="match status" value="1"/>
</dbReference>
<evidence type="ECO:0000313" key="8">
    <source>
        <dbReference type="EMBL" id="AZG73833.1"/>
    </source>
</evidence>
<keyword evidence="2 5" id="KW-0560">Oxidoreductase</keyword>
<feature type="binding site" evidence="5">
    <location>
        <position position="147"/>
    </location>
    <ligand>
        <name>NAD(+)</name>
        <dbReference type="ChEBI" id="CHEBI:57540"/>
    </ligand>
</feature>
<dbReference type="Gene3D" id="3.30.1370.170">
    <property type="match status" value="1"/>
</dbReference>
<reference evidence="9" key="1">
    <citation type="submission" date="2018-11" db="EMBL/GenBank/DDBJ databases">
        <title>Shewanella sp. M2.</title>
        <authorList>
            <person name="Hwang Y.J."/>
            <person name="Hwang C.Y."/>
        </authorList>
    </citation>
    <scope>NUCLEOTIDE SEQUENCE [LARGE SCALE GENOMIC DNA]</scope>
    <source>
        <strain evidence="9">LMG 19866</strain>
    </source>
</reference>
<keyword evidence="4 5" id="KW-0664">Pyridoxine biosynthesis</keyword>
<organism evidence="8 9">
    <name type="scientific">Shewanella livingstonensis</name>
    <dbReference type="NCBI Taxonomy" id="150120"/>
    <lineage>
        <taxon>Bacteria</taxon>
        <taxon>Pseudomonadati</taxon>
        <taxon>Pseudomonadota</taxon>
        <taxon>Gammaproteobacteria</taxon>
        <taxon>Alteromonadales</taxon>
        <taxon>Shewanellaceae</taxon>
        <taxon>Shewanella</taxon>
    </lineage>
</organism>
<dbReference type="InterPro" id="IPR038251">
    <property type="entry name" value="PdxB_dimer_sf"/>
</dbReference>
<proteinExistence type="inferred from homology"/>
<dbReference type="GO" id="GO:0005829">
    <property type="term" value="C:cytosol"/>
    <property type="evidence" value="ECO:0007669"/>
    <property type="project" value="TreeGrafter"/>
</dbReference>
<comment type="catalytic activity">
    <reaction evidence="5">
        <text>4-phospho-D-erythronate + NAD(+) = (R)-3-hydroxy-2-oxo-4-phosphooxybutanoate + NADH + H(+)</text>
        <dbReference type="Rhea" id="RHEA:18829"/>
        <dbReference type="ChEBI" id="CHEBI:15378"/>
        <dbReference type="ChEBI" id="CHEBI:57540"/>
        <dbReference type="ChEBI" id="CHEBI:57945"/>
        <dbReference type="ChEBI" id="CHEBI:58538"/>
        <dbReference type="ChEBI" id="CHEBI:58766"/>
        <dbReference type="EC" id="1.1.1.290"/>
    </reaction>
</comment>
<dbReference type="GO" id="GO:0008615">
    <property type="term" value="P:pyridoxine biosynthetic process"/>
    <property type="evidence" value="ECO:0007669"/>
    <property type="project" value="UniProtKB-UniRule"/>
</dbReference>
<dbReference type="InterPro" id="IPR024531">
    <property type="entry name" value="Erythronate-4-P_DHase_dimer"/>
</dbReference>
<dbReference type="InterPro" id="IPR020921">
    <property type="entry name" value="Erythronate-4-P_DHase"/>
</dbReference>
<dbReference type="InterPro" id="IPR036291">
    <property type="entry name" value="NAD(P)-bd_dom_sf"/>
</dbReference>
<feature type="binding site" evidence="5">
    <location>
        <position position="67"/>
    </location>
    <ligand>
        <name>substrate</name>
    </ligand>
</feature>
<evidence type="ECO:0000313" key="9">
    <source>
        <dbReference type="Proteomes" id="UP000278035"/>
    </source>
</evidence>
<feature type="domain" description="Erythronate-4-phosphate dehydrogenase dimerisation" evidence="7">
    <location>
        <begin position="290"/>
        <end position="358"/>
    </location>
</feature>
<accession>A0A3G8LVL9</accession>
<keyword evidence="3 5" id="KW-0520">NAD</keyword>
<evidence type="ECO:0000259" key="7">
    <source>
        <dbReference type="Pfam" id="PF11890"/>
    </source>
</evidence>
<dbReference type="HAMAP" id="MF_01825">
    <property type="entry name" value="PdxB"/>
    <property type="match status" value="1"/>
</dbReference>
<evidence type="ECO:0000256" key="2">
    <source>
        <dbReference type="ARBA" id="ARBA00023002"/>
    </source>
</evidence>
<dbReference type="GO" id="GO:0046983">
    <property type="term" value="F:protein dimerization activity"/>
    <property type="evidence" value="ECO:0007669"/>
    <property type="project" value="InterPro"/>
</dbReference>
<dbReference type="RefSeq" id="WP_124731366.1">
    <property type="nucleotide sequence ID" value="NZ_CBCSKC010000063.1"/>
</dbReference>
<evidence type="ECO:0000256" key="5">
    <source>
        <dbReference type="HAMAP-Rule" id="MF_01825"/>
    </source>
</evidence>
<protein>
    <recommendedName>
        <fullName evidence="5">Erythronate-4-phosphate dehydrogenase</fullName>
        <ecNumber evidence="5">1.1.1.290</ecNumber>
    </recommendedName>
</protein>
<dbReference type="EMBL" id="CP034015">
    <property type="protein sequence ID" value="AZG73833.1"/>
    <property type="molecule type" value="Genomic_DNA"/>
</dbReference>
<comment type="function">
    <text evidence="5">Catalyzes the oxidation of erythronate-4-phosphate to 3-hydroxy-2-oxo-4-phosphonooxybutanoate.</text>
</comment>
<evidence type="ECO:0000256" key="4">
    <source>
        <dbReference type="ARBA" id="ARBA00023096"/>
    </source>
</evidence>
<dbReference type="PROSITE" id="PS00671">
    <property type="entry name" value="D_2_HYDROXYACID_DH_3"/>
    <property type="match status" value="1"/>
</dbReference>
<comment type="caution">
    <text evidence="5">Lacks conserved residue(s) required for the propagation of feature annotation.</text>
</comment>
<comment type="pathway">
    <text evidence="5">Cofactor biosynthesis; pyridoxine 5'-phosphate biosynthesis; pyridoxine 5'-phosphate from D-erythrose 4-phosphate: step 2/5.</text>
</comment>
<dbReference type="GO" id="GO:0051287">
    <property type="term" value="F:NAD binding"/>
    <property type="evidence" value="ECO:0007669"/>
    <property type="project" value="InterPro"/>
</dbReference>
<comment type="subcellular location">
    <subcellularLocation>
        <location evidence="5">Cytoplasm</location>
    </subcellularLocation>
</comment>
<dbReference type="CDD" id="cd12158">
    <property type="entry name" value="ErythrP_dh"/>
    <property type="match status" value="1"/>
</dbReference>
<dbReference type="KEGG" id="slj:EGC82_14350"/>
<keyword evidence="1 5" id="KW-0963">Cytoplasm</keyword>
<feature type="binding site" evidence="5">
    <location>
        <position position="45"/>
    </location>
    <ligand>
        <name>substrate</name>
    </ligand>
</feature>
<sequence length="378" mass="41745">MKIIADENMPYVDALFGDLGEIEYVNGRTLSPEQVNDADVLLVRSVTKVNAGLIAHAHKLKFVGSATIGTDHVDVDYLASRNIYFTNAPGCNATAVGEYAFIAMLELAQRFGESLAGKVVGIVGAGNTGTAAAKCLQAYGLNVLLCDPIKAQQGDKREFVSLDTIIEQADIISLHVPITKDGEHKTWYLFDEARLNQLKPNTWLLNCCRGEVIDNRALIRFKQQRDDVKLVLDVWEGEPKPMAELVALTEFATPHIAGYSLEGKARGTFILYQKWCELVGLAVDKSLTSLLPAFQFNQIVSQSDLTESQLLKLSRLVYDLRDDDVTFRGCCSTAAGFDLMRKNHTYRREYSAISLAPSVDYLSDDVINPSMLHALGFN</sequence>
<feature type="binding site" evidence="5">
    <location>
        <position position="259"/>
    </location>
    <ligand>
        <name>substrate</name>
    </ligand>
</feature>
<feature type="binding site" evidence="5">
    <location>
        <position position="258"/>
    </location>
    <ligand>
        <name>NAD(+)</name>
        <dbReference type="ChEBI" id="CHEBI:57540"/>
    </ligand>
</feature>